<name>A0A4U2MMD5_9BACI</name>
<protein>
    <submittedName>
        <fullName evidence="1">Uncharacterized protein</fullName>
    </submittedName>
</protein>
<dbReference type="EMBL" id="SZOM01000206">
    <property type="protein sequence ID" value="TKH12194.1"/>
    <property type="molecule type" value="Genomic_DNA"/>
</dbReference>
<dbReference type="AlphaFoldDB" id="A0A4U2MMD5"/>
<comment type="caution">
    <text evidence="1">The sequence shown here is derived from an EMBL/GenBank/DDBJ whole genome shotgun (WGS) entry which is preliminary data.</text>
</comment>
<proteinExistence type="predicted"/>
<sequence length="80" mass="9507">MIVYTVLAYDYISLVTTDLDKALKEVQTDSIFLLQAWEDEREILEIRFYKKQQKYETKISHGINPNKKTLKKILNQIKTV</sequence>
<accession>A0A4U2MMD5</accession>
<evidence type="ECO:0000313" key="1">
    <source>
        <dbReference type="EMBL" id="TKH12194.1"/>
    </source>
</evidence>
<dbReference type="RefSeq" id="WP_137053147.1">
    <property type="nucleotide sequence ID" value="NZ_SZOM01000206.1"/>
</dbReference>
<reference evidence="1 2" key="1">
    <citation type="journal article" date="2019" name="Environ. Microbiol.">
        <title>An active ?-lactamase is a part of an orchestrated cell wall stress resistance network of Bacillus subtilis and related rhizosphere species.</title>
        <authorList>
            <person name="Bucher T."/>
            <person name="Keren-Paz A."/>
            <person name="Hausser J."/>
            <person name="Olender T."/>
            <person name="Cytryn E."/>
            <person name="Kolodkin-Gal I."/>
        </authorList>
    </citation>
    <scope>NUCLEOTIDE SEQUENCE [LARGE SCALE GENOMIC DNA]</scope>
    <source>
        <strain evidence="1 2">I71</strain>
    </source>
</reference>
<evidence type="ECO:0000313" key="2">
    <source>
        <dbReference type="Proteomes" id="UP000306037"/>
    </source>
</evidence>
<organism evidence="1 2">
    <name type="scientific">Bacillus wiedmannii</name>
    <dbReference type="NCBI Taxonomy" id="1890302"/>
    <lineage>
        <taxon>Bacteria</taxon>
        <taxon>Bacillati</taxon>
        <taxon>Bacillota</taxon>
        <taxon>Bacilli</taxon>
        <taxon>Bacillales</taxon>
        <taxon>Bacillaceae</taxon>
        <taxon>Bacillus</taxon>
        <taxon>Bacillus cereus group</taxon>
    </lineage>
</organism>
<dbReference type="Proteomes" id="UP000306037">
    <property type="component" value="Unassembled WGS sequence"/>
</dbReference>
<gene>
    <name evidence="1" type="ORF">FC694_22530</name>
</gene>